<proteinExistence type="predicted"/>
<name>A0A2P2PZ77_RHIMU</name>
<protein>
    <submittedName>
        <fullName evidence="1">Uncharacterized protein</fullName>
    </submittedName>
</protein>
<sequence>MRYFIIYFIILFA</sequence>
<evidence type="ECO:0000313" key="1">
    <source>
        <dbReference type="EMBL" id="MBX60056.1"/>
    </source>
</evidence>
<accession>A0A2P2PZ77</accession>
<organism evidence="1">
    <name type="scientific">Rhizophora mucronata</name>
    <name type="common">Asiatic mangrove</name>
    <dbReference type="NCBI Taxonomy" id="61149"/>
    <lineage>
        <taxon>Eukaryota</taxon>
        <taxon>Viridiplantae</taxon>
        <taxon>Streptophyta</taxon>
        <taxon>Embryophyta</taxon>
        <taxon>Tracheophyta</taxon>
        <taxon>Spermatophyta</taxon>
        <taxon>Magnoliopsida</taxon>
        <taxon>eudicotyledons</taxon>
        <taxon>Gunneridae</taxon>
        <taxon>Pentapetalae</taxon>
        <taxon>rosids</taxon>
        <taxon>fabids</taxon>
        <taxon>Malpighiales</taxon>
        <taxon>Rhizophoraceae</taxon>
        <taxon>Rhizophora</taxon>
    </lineage>
</organism>
<reference evidence="1" key="1">
    <citation type="submission" date="2018-02" db="EMBL/GenBank/DDBJ databases">
        <title>Rhizophora mucronata_Transcriptome.</title>
        <authorList>
            <person name="Meera S.P."/>
            <person name="Sreeshan A."/>
            <person name="Augustine A."/>
        </authorList>
    </citation>
    <scope>NUCLEOTIDE SEQUENCE</scope>
    <source>
        <tissue evidence="1">Leaf</tissue>
    </source>
</reference>
<dbReference type="EMBL" id="GGEC01079572">
    <property type="protein sequence ID" value="MBX60056.1"/>
    <property type="molecule type" value="Transcribed_RNA"/>
</dbReference>